<evidence type="ECO:0000313" key="2">
    <source>
        <dbReference type="EMBL" id="KAK4026201.1"/>
    </source>
</evidence>
<reference evidence="2 3" key="1">
    <citation type="journal article" date="2023" name="Nucleic Acids Res.">
        <title>The hologenome of Daphnia magna reveals possible DNA methylation and microbiome-mediated evolution of the host genome.</title>
        <authorList>
            <person name="Chaturvedi A."/>
            <person name="Li X."/>
            <person name="Dhandapani V."/>
            <person name="Marshall H."/>
            <person name="Kissane S."/>
            <person name="Cuenca-Cambronero M."/>
            <person name="Asole G."/>
            <person name="Calvet F."/>
            <person name="Ruiz-Romero M."/>
            <person name="Marangio P."/>
            <person name="Guigo R."/>
            <person name="Rago D."/>
            <person name="Mirbahai L."/>
            <person name="Eastwood N."/>
            <person name="Colbourne J.K."/>
            <person name="Zhou J."/>
            <person name="Mallon E."/>
            <person name="Orsini L."/>
        </authorList>
    </citation>
    <scope>NUCLEOTIDE SEQUENCE [LARGE SCALE GENOMIC DNA]</scope>
    <source>
        <strain evidence="2">LRV0_1</strain>
    </source>
</reference>
<dbReference type="PANTHER" id="PTHR22168">
    <property type="entry name" value="TMEM26 PROTEIN"/>
    <property type="match status" value="1"/>
</dbReference>
<organism evidence="2 3">
    <name type="scientific">Daphnia magna</name>
    <dbReference type="NCBI Taxonomy" id="35525"/>
    <lineage>
        <taxon>Eukaryota</taxon>
        <taxon>Metazoa</taxon>
        <taxon>Ecdysozoa</taxon>
        <taxon>Arthropoda</taxon>
        <taxon>Crustacea</taxon>
        <taxon>Branchiopoda</taxon>
        <taxon>Diplostraca</taxon>
        <taxon>Cladocera</taxon>
        <taxon>Anomopoda</taxon>
        <taxon>Daphniidae</taxon>
        <taxon>Daphnia</taxon>
    </lineage>
</organism>
<evidence type="ECO:0000313" key="3">
    <source>
        <dbReference type="Proteomes" id="UP001234178"/>
    </source>
</evidence>
<comment type="caution">
    <text evidence="2">The sequence shown here is derived from an EMBL/GenBank/DDBJ whole genome shotgun (WGS) entry which is preliminary data.</text>
</comment>
<keyword evidence="1" id="KW-1133">Transmembrane helix</keyword>
<feature type="transmembrane region" description="Helical" evidence="1">
    <location>
        <begin position="160"/>
        <end position="181"/>
    </location>
</feature>
<dbReference type="InterPro" id="IPR019169">
    <property type="entry name" value="Transmembrane_26"/>
</dbReference>
<dbReference type="Pfam" id="PF09772">
    <property type="entry name" value="Tmem26"/>
    <property type="match status" value="1"/>
</dbReference>
<feature type="transmembrane region" description="Helical" evidence="1">
    <location>
        <begin position="135"/>
        <end position="153"/>
    </location>
</feature>
<keyword evidence="1" id="KW-0472">Membrane</keyword>
<accession>A0ABR0AM62</accession>
<keyword evidence="1" id="KW-0812">Transmembrane</keyword>
<dbReference type="Proteomes" id="UP001234178">
    <property type="component" value="Unassembled WGS sequence"/>
</dbReference>
<evidence type="ECO:0008006" key="4">
    <source>
        <dbReference type="Google" id="ProtNLM"/>
    </source>
</evidence>
<protein>
    <recommendedName>
        <fullName evidence="4">Transmembrane protein 26</fullName>
    </recommendedName>
</protein>
<keyword evidence="3" id="KW-1185">Reference proteome</keyword>
<sequence length="250" mass="28235">MDVKLRRWKPIRPQLVNGLCVGLCRGSTFQQRRCRCGRPTECLSSSSTGFATAILLPPSNSRLVSLSCVPCDVSVPVASVPASQNERLKQQRPLIERAALIIDTVHQLLAGLKVLVQSQLVNRDMGKVVDVLKAILTRLIFAGHGFIAIWRVTTIKDDPAYWYLSISLLVLAFEGIFTLTIKANQEWRWYVLFQFLCPMTMCHVDFYFNRSALTCKRNPSYSEPNPFFFGPSFYLSLPDLLSVPVSVDYQ</sequence>
<dbReference type="EMBL" id="JAOYFB010000038">
    <property type="protein sequence ID" value="KAK4026201.1"/>
    <property type="molecule type" value="Genomic_DNA"/>
</dbReference>
<evidence type="ECO:0000256" key="1">
    <source>
        <dbReference type="SAM" id="Phobius"/>
    </source>
</evidence>
<proteinExistence type="predicted"/>
<dbReference type="PANTHER" id="PTHR22168:SF8">
    <property type="entry name" value="TRANSMEMBRANE PROTEIN 26"/>
    <property type="match status" value="1"/>
</dbReference>
<name>A0ABR0AM62_9CRUS</name>
<gene>
    <name evidence="2" type="ORF">OUZ56_015218</name>
</gene>